<name>A0A9W9UAY0_PENBR</name>
<keyword evidence="3 5" id="KW-1133">Transmembrane helix</keyword>
<dbReference type="SUPFAM" id="SSF103473">
    <property type="entry name" value="MFS general substrate transporter"/>
    <property type="match status" value="1"/>
</dbReference>
<feature type="non-terminal residue" evidence="6">
    <location>
        <position position="522"/>
    </location>
</feature>
<evidence type="ECO:0000256" key="2">
    <source>
        <dbReference type="ARBA" id="ARBA00022692"/>
    </source>
</evidence>
<dbReference type="PANTHER" id="PTHR23502:SF157">
    <property type="entry name" value="MAJOR FACILITATOR SUPERFAMILY (MFS) PROFILE DOMAIN-CONTAINING PROTEIN-RELATED"/>
    <property type="match status" value="1"/>
</dbReference>
<feature type="transmembrane region" description="Helical" evidence="5">
    <location>
        <begin position="376"/>
        <end position="394"/>
    </location>
</feature>
<dbReference type="GO" id="GO:0022857">
    <property type="term" value="F:transmembrane transporter activity"/>
    <property type="evidence" value="ECO:0007669"/>
    <property type="project" value="InterPro"/>
</dbReference>
<feature type="transmembrane region" description="Helical" evidence="5">
    <location>
        <begin position="443"/>
        <end position="465"/>
    </location>
</feature>
<accession>A0A9W9UAY0</accession>
<dbReference type="InterPro" id="IPR011701">
    <property type="entry name" value="MFS"/>
</dbReference>
<evidence type="ECO:0000313" key="6">
    <source>
        <dbReference type="EMBL" id="KAJ5329766.1"/>
    </source>
</evidence>
<evidence type="ECO:0008006" key="8">
    <source>
        <dbReference type="Google" id="ProtNLM"/>
    </source>
</evidence>
<dbReference type="EMBL" id="JAPZBQ010000005">
    <property type="protein sequence ID" value="KAJ5329766.1"/>
    <property type="molecule type" value="Genomic_DNA"/>
</dbReference>
<dbReference type="Proteomes" id="UP001147695">
    <property type="component" value="Unassembled WGS sequence"/>
</dbReference>
<evidence type="ECO:0000256" key="4">
    <source>
        <dbReference type="ARBA" id="ARBA00023136"/>
    </source>
</evidence>
<comment type="caution">
    <text evidence="6">The sequence shown here is derived from an EMBL/GenBank/DDBJ whole genome shotgun (WGS) entry which is preliminary data.</text>
</comment>
<reference evidence="6" key="1">
    <citation type="submission" date="2022-12" db="EMBL/GenBank/DDBJ databases">
        <authorList>
            <person name="Petersen C."/>
        </authorList>
    </citation>
    <scope>NUCLEOTIDE SEQUENCE</scope>
    <source>
        <strain evidence="6">IBT 35673</strain>
    </source>
</reference>
<feature type="transmembrane region" description="Helical" evidence="5">
    <location>
        <begin position="299"/>
        <end position="317"/>
    </location>
</feature>
<dbReference type="Pfam" id="PF07690">
    <property type="entry name" value="MFS_1"/>
    <property type="match status" value="1"/>
</dbReference>
<evidence type="ECO:0000313" key="7">
    <source>
        <dbReference type="Proteomes" id="UP001147695"/>
    </source>
</evidence>
<evidence type="ECO:0000256" key="3">
    <source>
        <dbReference type="ARBA" id="ARBA00022989"/>
    </source>
</evidence>
<feature type="transmembrane region" description="Helical" evidence="5">
    <location>
        <begin position="406"/>
        <end position="431"/>
    </location>
</feature>
<feature type="transmembrane region" description="Helical" evidence="5">
    <location>
        <begin position="337"/>
        <end position="355"/>
    </location>
</feature>
<proteinExistence type="predicted"/>
<keyword evidence="2 5" id="KW-0812">Transmembrane</keyword>
<feature type="transmembrane region" description="Helical" evidence="5">
    <location>
        <begin position="195"/>
        <end position="218"/>
    </location>
</feature>
<keyword evidence="4 5" id="KW-0472">Membrane</keyword>
<dbReference type="InterPro" id="IPR036259">
    <property type="entry name" value="MFS_trans_sf"/>
</dbReference>
<protein>
    <recommendedName>
        <fullName evidence="8">MFS multidrug transporter</fullName>
    </recommendedName>
</protein>
<feature type="transmembrane region" description="Helical" evidence="5">
    <location>
        <begin position="471"/>
        <end position="494"/>
    </location>
</feature>
<dbReference type="GO" id="GO:0016020">
    <property type="term" value="C:membrane"/>
    <property type="evidence" value="ECO:0007669"/>
    <property type="project" value="UniProtKB-SubCell"/>
</dbReference>
<dbReference type="AlphaFoldDB" id="A0A9W9UAY0"/>
<evidence type="ECO:0000256" key="5">
    <source>
        <dbReference type="SAM" id="Phobius"/>
    </source>
</evidence>
<evidence type="ECO:0000256" key="1">
    <source>
        <dbReference type="ARBA" id="ARBA00004141"/>
    </source>
</evidence>
<dbReference type="PANTHER" id="PTHR23502">
    <property type="entry name" value="MAJOR FACILITATOR SUPERFAMILY"/>
    <property type="match status" value="1"/>
</dbReference>
<sequence length="522" mass="58021">LNMDKMSDLDLALRESHLELDPKTGYIRWASTNPKHPRNWSLARKTWDIGLITLLELYTCVKLFSPIKFVLDLLTVSFIEPQSVLLGPRLPDQLKKDLALASLYLNFFLFRPISWPKHWEALSSHHMRRLLGARSCMWSLQLCTAGSVQSSGGIDSPVAAVIGRLVTGFLSAVPTCSISGSIEDMFNSKDRIWMMLTYIGSANIGVALGPVMSAYITFAFGWHWIFYIASMITGGIALLLLTIKESRPSSILAREVKKLRKRTGIETLEPLNHDTVPDWQTFVTVDLGRPLKLLFTEPIVFSASLMGGTAMAIIYLLTEALPHIYEAKGFNHQQSSLPFLAIGLGFILNIPGRLVDVRAVNELRRNDCFIAPEYKLSGLKFAAPVLAGALWWFAWTIPPSIQGVHWIVSVLALLGIGYGRSEIMIILTGYLADSYSAYTGSAFAAWGLVRSVLSAVFPLFAPAMFDNLGANVGVSVLAATMTAFIIVPILFRIYGKRLRERSKFAQYSMQRYKETTVEQDGT</sequence>
<feature type="transmembrane region" description="Helical" evidence="5">
    <location>
        <begin position="224"/>
        <end position="243"/>
    </location>
</feature>
<comment type="subcellular location">
    <subcellularLocation>
        <location evidence="1">Membrane</location>
        <topology evidence="1">Multi-pass membrane protein</topology>
    </subcellularLocation>
</comment>
<organism evidence="6 7">
    <name type="scientific">Penicillium brevicompactum</name>
    <dbReference type="NCBI Taxonomy" id="5074"/>
    <lineage>
        <taxon>Eukaryota</taxon>
        <taxon>Fungi</taxon>
        <taxon>Dikarya</taxon>
        <taxon>Ascomycota</taxon>
        <taxon>Pezizomycotina</taxon>
        <taxon>Eurotiomycetes</taxon>
        <taxon>Eurotiomycetidae</taxon>
        <taxon>Eurotiales</taxon>
        <taxon>Aspergillaceae</taxon>
        <taxon>Penicillium</taxon>
    </lineage>
</organism>
<gene>
    <name evidence="6" type="ORF">N7452_010156</name>
</gene>
<reference evidence="6" key="2">
    <citation type="journal article" date="2023" name="IMA Fungus">
        <title>Comparative genomic study of the Penicillium genus elucidates a diverse pangenome and 15 lateral gene transfer events.</title>
        <authorList>
            <person name="Petersen C."/>
            <person name="Sorensen T."/>
            <person name="Nielsen M.R."/>
            <person name="Sondergaard T.E."/>
            <person name="Sorensen J.L."/>
            <person name="Fitzpatrick D.A."/>
            <person name="Frisvad J.C."/>
            <person name="Nielsen K.L."/>
        </authorList>
    </citation>
    <scope>NUCLEOTIDE SEQUENCE</scope>
    <source>
        <strain evidence="6">IBT 35673</strain>
    </source>
</reference>
<dbReference type="Gene3D" id="1.20.1250.20">
    <property type="entry name" value="MFS general substrate transporter like domains"/>
    <property type="match status" value="1"/>
</dbReference>